<feature type="domain" description="AAA+ ATPase" evidence="12">
    <location>
        <begin position="174"/>
        <end position="358"/>
    </location>
</feature>
<dbReference type="InterPro" id="IPR003960">
    <property type="entry name" value="ATPase_AAA_CS"/>
</dbReference>
<dbReference type="FunFam" id="3.40.50.300:FF:000030">
    <property type="entry name" value="26S protease regulatory subunit 8"/>
    <property type="match status" value="1"/>
</dbReference>
<dbReference type="Gene3D" id="2.40.50.140">
    <property type="entry name" value="Nucleic acid-binding proteins"/>
    <property type="match status" value="1"/>
</dbReference>
<dbReference type="CDD" id="cd19502">
    <property type="entry name" value="RecA-like_PAN_like"/>
    <property type="match status" value="1"/>
</dbReference>
<keyword evidence="11" id="KW-0175">Coiled coil</keyword>
<evidence type="ECO:0000256" key="1">
    <source>
        <dbReference type="ARBA" id="ARBA00004123"/>
    </source>
</evidence>
<proteinExistence type="inferred from homology"/>
<evidence type="ECO:0000256" key="5">
    <source>
        <dbReference type="ARBA" id="ARBA00022741"/>
    </source>
</evidence>
<evidence type="ECO:0000256" key="3">
    <source>
        <dbReference type="ARBA" id="ARBA00006914"/>
    </source>
</evidence>
<evidence type="ECO:0000259" key="12">
    <source>
        <dbReference type="SMART" id="SM00382"/>
    </source>
</evidence>
<keyword evidence="6 10" id="KW-0067">ATP-binding</keyword>
<evidence type="ECO:0000256" key="4">
    <source>
        <dbReference type="ARBA" id="ARBA00022490"/>
    </source>
</evidence>
<dbReference type="SMART" id="SM00382">
    <property type="entry name" value="AAA"/>
    <property type="match status" value="1"/>
</dbReference>
<dbReference type="GO" id="GO:0016887">
    <property type="term" value="F:ATP hydrolysis activity"/>
    <property type="evidence" value="ECO:0007669"/>
    <property type="project" value="InterPro"/>
</dbReference>
<dbReference type="InterPro" id="IPR003593">
    <property type="entry name" value="AAA+_ATPase"/>
</dbReference>
<dbReference type="Pfam" id="PF00004">
    <property type="entry name" value="AAA"/>
    <property type="match status" value="2"/>
</dbReference>
<evidence type="ECO:0000256" key="6">
    <source>
        <dbReference type="ARBA" id="ARBA00022840"/>
    </source>
</evidence>
<evidence type="ECO:0000256" key="8">
    <source>
        <dbReference type="ARBA" id="ARBA00023242"/>
    </source>
</evidence>
<evidence type="ECO:0000313" key="13">
    <source>
        <dbReference type="EMBL" id="SZX67758.1"/>
    </source>
</evidence>
<keyword evidence="8" id="KW-0539">Nucleus</keyword>
<dbReference type="FunFam" id="2.40.50.140:FF:000044">
    <property type="entry name" value="26S protease regulatory subunit 8"/>
    <property type="match status" value="1"/>
</dbReference>
<dbReference type="InterPro" id="IPR027417">
    <property type="entry name" value="P-loop_NTPase"/>
</dbReference>
<dbReference type="PANTHER" id="PTHR23073">
    <property type="entry name" value="26S PROTEASOME REGULATORY SUBUNIT"/>
    <property type="match status" value="1"/>
</dbReference>
<accession>A0A383VQE7</accession>
<gene>
    <name evidence="13" type="ORF">BQ4739_LOCUS8118</name>
</gene>
<protein>
    <recommendedName>
        <fullName evidence="12">AAA+ ATPase domain-containing protein</fullName>
    </recommendedName>
</protein>
<keyword evidence="14" id="KW-1185">Reference proteome</keyword>
<dbReference type="InterPro" id="IPR041569">
    <property type="entry name" value="AAA_lid_3"/>
</dbReference>
<dbReference type="InterPro" id="IPR012340">
    <property type="entry name" value="NA-bd_OB-fold"/>
</dbReference>
<dbReference type="Gene3D" id="3.40.50.300">
    <property type="entry name" value="P-loop containing nucleotide triphosphate hydrolases"/>
    <property type="match status" value="2"/>
</dbReference>
<evidence type="ECO:0000313" key="14">
    <source>
        <dbReference type="Proteomes" id="UP000256970"/>
    </source>
</evidence>
<comment type="similarity">
    <text evidence="3 10">Belongs to the AAA ATPase family.</text>
</comment>
<dbReference type="GO" id="GO:0005737">
    <property type="term" value="C:cytoplasm"/>
    <property type="evidence" value="ECO:0007669"/>
    <property type="project" value="UniProtKB-SubCell"/>
</dbReference>
<comment type="subcellular location">
    <subcellularLocation>
        <location evidence="2">Cytoplasm</location>
    </subcellularLocation>
    <subcellularLocation>
        <location evidence="1">Nucleus</location>
    </subcellularLocation>
</comment>
<evidence type="ECO:0000256" key="10">
    <source>
        <dbReference type="RuleBase" id="RU003651"/>
    </source>
</evidence>
<organism evidence="13 14">
    <name type="scientific">Tetradesmus obliquus</name>
    <name type="common">Green alga</name>
    <name type="synonym">Acutodesmus obliquus</name>
    <dbReference type="NCBI Taxonomy" id="3088"/>
    <lineage>
        <taxon>Eukaryota</taxon>
        <taxon>Viridiplantae</taxon>
        <taxon>Chlorophyta</taxon>
        <taxon>core chlorophytes</taxon>
        <taxon>Chlorophyceae</taxon>
        <taxon>CS clade</taxon>
        <taxon>Sphaeropleales</taxon>
        <taxon>Scenedesmaceae</taxon>
        <taxon>Tetradesmus</taxon>
    </lineage>
</organism>
<dbReference type="Pfam" id="PF16450">
    <property type="entry name" value="Prot_ATP_ID_OB_C"/>
    <property type="match status" value="1"/>
</dbReference>
<keyword evidence="5 10" id="KW-0547">Nucleotide-binding</keyword>
<dbReference type="Gene3D" id="1.10.8.60">
    <property type="match status" value="1"/>
</dbReference>
<dbReference type="InterPro" id="IPR050221">
    <property type="entry name" value="26S_Proteasome_ATPase"/>
</dbReference>
<dbReference type="GO" id="GO:0005524">
    <property type="term" value="F:ATP binding"/>
    <property type="evidence" value="ECO:0007669"/>
    <property type="project" value="UniProtKB-KW"/>
</dbReference>
<dbReference type="AlphaFoldDB" id="A0A383VQE7"/>
<dbReference type="EMBL" id="FNXT01000810">
    <property type="protein sequence ID" value="SZX67758.1"/>
    <property type="molecule type" value="Genomic_DNA"/>
</dbReference>
<dbReference type="Proteomes" id="UP000256970">
    <property type="component" value="Unassembled WGS sequence"/>
</dbReference>
<dbReference type="FunFam" id="1.10.8.60:FF:000006">
    <property type="entry name" value="26S protease regulatory subunit 8"/>
    <property type="match status" value="1"/>
</dbReference>
<dbReference type="STRING" id="3088.A0A383VQE7"/>
<evidence type="ECO:0000256" key="9">
    <source>
        <dbReference type="ARBA" id="ARBA00061931"/>
    </source>
</evidence>
<dbReference type="PROSITE" id="PS00674">
    <property type="entry name" value="AAA"/>
    <property type="match status" value="1"/>
</dbReference>
<dbReference type="GO" id="GO:0005634">
    <property type="term" value="C:nucleus"/>
    <property type="evidence" value="ECO:0007669"/>
    <property type="project" value="UniProtKB-SubCell"/>
</dbReference>
<comment type="subunit">
    <text evidence="9">Component of the 19S regulatory particle (RP/PA700) base subcomplex of the 26S proteasome. The 26S proteasome is composed of a core protease (CP), known as the 20S proteasome, capped at one or both ends by the 19S regulatory particle (RP/PA700). The RP/PA700 complex is composed of at least 17 different subunits in two subcomplexes, the base and the lid, which form the portions proximal and distal to the 20S proteolytic core, respectively.</text>
</comment>
<evidence type="ECO:0000256" key="7">
    <source>
        <dbReference type="ARBA" id="ARBA00022942"/>
    </source>
</evidence>
<reference evidence="13 14" key="1">
    <citation type="submission" date="2016-10" db="EMBL/GenBank/DDBJ databases">
        <authorList>
            <person name="Cai Z."/>
        </authorList>
    </citation>
    <scope>NUCLEOTIDE SEQUENCE [LARGE SCALE GENOMIC DNA]</scope>
</reference>
<evidence type="ECO:0000256" key="2">
    <source>
        <dbReference type="ARBA" id="ARBA00004496"/>
    </source>
</evidence>
<dbReference type="Pfam" id="PF17862">
    <property type="entry name" value="AAA_lid_3"/>
    <property type="match status" value="1"/>
</dbReference>
<name>A0A383VQE7_TETOB</name>
<sequence length="443" mass="49189">MGKQAAEPGVGLRNYYKGKIEELELMIKDKSHNLRRLEAQRNELNTSVRMLREELQLLQEPGSYVGEVIKVMGKSKVLVKVHPEGKYVVDIDKEIDIAALTPGARVALRNDSYALHILLPSKIDPLVSLMKVEKVPDSTYDMIGGCDQQIKEIKEVIELPLKHPELFESLGIAQPKGVLLYGPPGTGKTLLARAVAHHTDCTFIRVSGSELVQKYIGEGSRMVRELFVMAREHAPSIIFMDEVDSIGSARTENSGGGGDSEVQRTMLELLNQLDGFEASNKIKVGGIKGVISYLTSFDCGGGEMAVQRTMLELLNQLDGFEASNKIKVLMATNRIDILDSALLRPGRIDRKIEFPNPSESSRVDILRIHSRKMNLTRGIDLKRIADKMSGASGAELKACCTEAGMFALRERRVHVTQEDFEMAVAKVMKKDSDKNMSVKKLWK</sequence>
<keyword evidence="4" id="KW-0963">Cytoplasm</keyword>
<dbReference type="SUPFAM" id="SSF52540">
    <property type="entry name" value="P-loop containing nucleoside triphosphate hydrolases"/>
    <property type="match status" value="1"/>
</dbReference>
<dbReference type="InterPro" id="IPR032501">
    <property type="entry name" value="Prot_ATP_ID_OB_2nd"/>
</dbReference>
<dbReference type="GO" id="GO:0000502">
    <property type="term" value="C:proteasome complex"/>
    <property type="evidence" value="ECO:0007669"/>
    <property type="project" value="UniProtKB-KW"/>
</dbReference>
<keyword evidence="7" id="KW-0647">Proteasome</keyword>
<feature type="coiled-coil region" evidence="11">
    <location>
        <begin position="20"/>
        <end position="54"/>
    </location>
</feature>
<evidence type="ECO:0000256" key="11">
    <source>
        <dbReference type="SAM" id="Coils"/>
    </source>
</evidence>
<dbReference type="InterPro" id="IPR003959">
    <property type="entry name" value="ATPase_AAA_core"/>
</dbReference>